<evidence type="ECO:0000313" key="1">
    <source>
        <dbReference type="EMBL" id="EEX77036.1"/>
    </source>
</evidence>
<dbReference type="AlphaFoldDB" id="C9LVV2"/>
<protein>
    <submittedName>
        <fullName evidence="1">Uncharacterized protein</fullName>
    </submittedName>
</protein>
<name>C9LVV2_SELS3</name>
<organism evidence="1 2">
    <name type="scientific">Selenomonas sputigena (strain ATCC 35185 / DSM 20758 / CCUG 44933 / VPI D19B-28)</name>
    <dbReference type="NCBI Taxonomy" id="546271"/>
    <lineage>
        <taxon>Bacteria</taxon>
        <taxon>Bacillati</taxon>
        <taxon>Bacillota</taxon>
        <taxon>Negativicutes</taxon>
        <taxon>Selenomonadales</taxon>
        <taxon>Selenomonadaceae</taxon>
        <taxon>Selenomonas</taxon>
    </lineage>
</organism>
<sequence>MLMDEVHGGACDAALGLDVDVAVLADLDGVGILAPDDGAAVSALEPPLFFERTEILAYAVLRHMKTVTEILDAHLAVACKDVKDGIMAFYKKHILASVAIGLSYFFQFYPKGKSFSSPKFSLCQRIKVNFSKMLS</sequence>
<dbReference type="Proteomes" id="UP000003505">
    <property type="component" value="Unassembled WGS sequence"/>
</dbReference>
<evidence type="ECO:0000313" key="2">
    <source>
        <dbReference type="Proteomes" id="UP000003505"/>
    </source>
</evidence>
<comment type="caution">
    <text evidence="1">The sequence shown here is derived from an EMBL/GenBank/DDBJ whole genome shotgun (WGS) entry which is preliminary data.</text>
</comment>
<accession>C9LVV2</accession>
<proteinExistence type="predicted"/>
<dbReference type="EMBL" id="ACKP02000031">
    <property type="protein sequence ID" value="EEX77036.1"/>
    <property type="molecule type" value="Genomic_DNA"/>
</dbReference>
<reference evidence="1 2" key="1">
    <citation type="submission" date="2009-09" db="EMBL/GenBank/DDBJ databases">
        <authorList>
            <person name="Weinstock G."/>
            <person name="Sodergren E."/>
            <person name="Clifton S."/>
            <person name="Fulton L."/>
            <person name="Fulton B."/>
            <person name="Courtney L."/>
            <person name="Fronick C."/>
            <person name="Harrison M."/>
            <person name="Strong C."/>
            <person name="Farmer C."/>
            <person name="Delahaunty K."/>
            <person name="Markovic C."/>
            <person name="Hall O."/>
            <person name="Minx P."/>
            <person name="Tomlinson C."/>
            <person name="Mitreva M."/>
            <person name="Nelson J."/>
            <person name="Hou S."/>
            <person name="Wollam A."/>
            <person name="Pepin K.H."/>
            <person name="Johnson M."/>
            <person name="Bhonagiri V."/>
            <person name="Nash W.E."/>
            <person name="Warren W."/>
            <person name="Chinwalla A."/>
            <person name="Mardis E.R."/>
            <person name="Wilson R.K."/>
        </authorList>
    </citation>
    <scope>NUCLEOTIDE SEQUENCE [LARGE SCALE GENOMIC DNA]</scope>
    <source>
        <strain evidence="2">ATCC 35185 / DSM 20758 / VPI D19B-28</strain>
    </source>
</reference>
<gene>
    <name evidence="1" type="ORF">SELSPUOL_01597</name>
</gene>